<evidence type="ECO:0000259" key="3">
    <source>
        <dbReference type="SMART" id="SM00853"/>
    </source>
</evidence>
<dbReference type="InterPro" id="IPR013507">
    <property type="entry name" value="DNA_mismatch_S5_2-like"/>
</dbReference>
<dbReference type="InterPro" id="IPR014790">
    <property type="entry name" value="MutL_C"/>
</dbReference>
<dbReference type="EMBL" id="JAXQNO010000014">
    <property type="protein sequence ID" value="KAK4783792.1"/>
    <property type="molecule type" value="Genomic_DNA"/>
</dbReference>
<dbReference type="PANTHER" id="PTHR10073">
    <property type="entry name" value="DNA MISMATCH REPAIR PROTEIN MLH, PMS, MUTL"/>
    <property type="match status" value="1"/>
</dbReference>
<dbReference type="SMART" id="SM01340">
    <property type="entry name" value="DNA_mis_repair"/>
    <property type="match status" value="1"/>
</dbReference>
<dbReference type="SUPFAM" id="SSF55874">
    <property type="entry name" value="ATPase domain of HSP90 chaperone/DNA topoisomerase II/histidine kinase"/>
    <property type="match status" value="1"/>
</dbReference>
<organism evidence="5 6">
    <name type="scientific">Trapa natans</name>
    <name type="common">Water chestnut</name>
    <dbReference type="NCBI Taxonomy" id="22666"/>
    <lineage>
        <taxon>Eukaryota</taxon>
        <taxon>Viridiplantae</taxon>
        <taxon>Streptophyta</taxon>
        <taxon>Embryophyta</taxon>
        <taxon>Tracheophyta</taxon>
        <taxon>Spermatophyta</taxon>
        <taxon>Magnoliopsida</taxon>
        <taxon>eudicotyledons</taxon>
        <taxon>Gunneridae</taxon>
        <taxon>Pentapetalae</taxon>
        <taxon>rosids</taxon>
        <taxon>malvids</taxon>
        <taxon>Myrtales</taxon>
        <taxon>Lythraceae</taxon>
        <taxon>Trapa</taxon>
    </lineage>
</organism>
<dbReference type="Gene3D" id="3.30.565.10">
    <property type="entry name" value="Histidine kinase-like ATPase, C-terminal domain"/>
    <property type="match status" value="1"/>
</dbReference>
<evidence type="ECO:0000313" key="5">
    <source>
        <dbReference type="EMBL" id="KAK4783792.1"/>
    </source>
</evidence>
<dbReference type="InterPro" id="IPR042121">
    <property type="entry name" value="MutL_C_regsub"/>
</dbReference>
<dbReference type="InterPro" id="IPR036890">
    <property type="entry name" value="HATPase_C_sf"/>
</dbReference>
<dbReference type="FunFam" id="3.30.1370.100:FF:000007">
    <property type="entry name" value="MUTL protein homolog 3"/>
    <property type="match status" value="1"/>
</dbReference>
<dbReference type="Proteomes" id="UP001346149">
    <property type="component" value="Unassembled WGS sequence"/>
</dbReference>
<feature type="domain" description="DNA mismatch repair protein S5" evidence="4">
    <location>
        <begin position="214"/>
        <end position="346"/>
    </location>
</feature>
<dbReference type="SMART" id="SM00853">
    <property type="entry name" value="MutL_C"/>
    <property type="match status" value="1"/>
</dbReference>
<evidence type="ECO:0000313" key="6">
    <source>
        <dbReference type="Proteomes" id="UP001346149"/>
    </source>
</evidence>
<comment type="similarity">
    <text evidence="1">Belongs to the DNA mismatch repair MutL/HexB family.</text>
</comment>
<gene>
    <name evidence="5" type="ORF">SAY86_018160</name>
</gene>
<dbReference type="GO" id="GO:0030983">
    <property type="term" value="F:mismatched DNA binding"/>
    <property type="evidence" value="ECO:0007669"/>
    <property type="project" value="InterPro"/>
</dbReference>
<dbReference type="Gene3D" id="3.30.1370.100">
    <property type="entry name" value="MutL, C-terminal domain, regulatory subdomain"/>
    <property type="match status" value="1"/>
</dbReference>
<feature type="domain" description="MutL C-terminal dimerisation" evidence="3">
    <location>
        <begin position="859"/>
        <end position="1019"/>
    </location>
</feature>
<dbReference type="InterPro" id="IPR014721">
    <property type="entry name" value="Ribsml_uS5_D2-typ_fold_subgr"/>
</dbReference>
<dbReference type="InterPro" id="IPR038973">
    <property type="entry name" value="MutL/Mlh/Pms-like"/>
</dbReference>
<proteinExistence type="inferred from homology"/>
<dbReference type="InterPro" id="IPR037198">
    <property type="entry name" value="MutL_C_sf"/>
</dbReference>
<name>A0AAN7LC80_TRANT</name>
<dbReference type="GO" id="GO:0032300">
    <property type="term" value="C:mismatch repair complex"/>
    <property type="evidence" value="ECO:0007669"/>
    <property type="project" value="InterPro"/>
</dbReference>
<evidence type="ECO:0000259" key="4">
    <source>
        <dbReference type="SMART" id="SM01340"/>
    </source>
</evidence>
<dbReference type="InterPro" id="IPR042120">
    <property type="entry name" value="MutL_C_dimsub"/>
</dbReference>
<sequence>MDTIKPLPQSVHSAVRSGIVLFDLTRVVEELIFNSLDAAATKVSVFIGVGTFSLKVVDNGSGITRDDLVLLGERYATSKCWPSKDTGTVIGSFGSRGEALSSISDISLIEIITKTHGSPNGYRKLLKGCKCLHLGIDDDVKAVGTTVIVHDLFYNQPIRRKYIQSSPRKVLDSIKKHVLRTALVHTEVSFEVTDIESGNELIATKPSLSPLSLLRNNFGFDVPNALRELNAREGVLNLTGHMSGPWDDFSFKLLDINSQFICKSPIHKLVNQLAAKFDFSTSWKDHFGFQNGKRSRPHACPAYLLRLNCPRVMYDLTFEHSKTYVEFKDWNRILKFVEDVVLHFWKENITEGKYSHISADVSGKSPERGVLGREGRIFPRKFESPEKRFRFKGDSSTSFFLFDSSTEEANSLSHMDKLGIPLQECDTSPEKFRGQQNEMDYFRCIDYFSWGDSGSLVKCTSSRILMDEDYKCRSDDIFCFDDTSFGCTKRDVLEEEQIGDSYLRDNRSSSIRKEEFCGVDFITSEKLGVDTSYDSPEGFPLGRDRRNLFPKSCSAQEKPSFDGVNFGGFQTDNFRRKQSKFKLSDDDMYSPQVFPMRLFYNSHLTDVDISSYSRPCMDSFLWPYDFMQMESVSSSAHSLNSSWLSPFSDPLLHDMTWDGIVLESSLSRKCARKRHLPDKICLKLRGEEEARVRSRYRAFEQSNGKVERSRRSYSAPPFHRKKRRFNSLSHLQMVDGKKSDADTNLDAFAVLEASKLEHSSAYSKEQSAAVLLESRQVTGNCSEVDPGVATTNQDIIHMAIKDSRDYGSKWRDSCLQRNESRGTREENNILDISSGFLFLAGSSLVPESITKNCLFDAKVLQQVDKKFIPVVAGGTLAVIDQHAADERIRLEVLRQKVISGEAKTITYLDSEKDLLLPEIGYQLLHDYGEQIKGWGWICNIHSQCSGPFKQDLNIINKQRTAITLLAVPCILGIDLTDADLLEFIQQLVDTDGASTMPPAVLRILNLKACRGAIMFGDSLLPSECSLIVEELRQTSLCFQCAHGRPTTVPLEQAESRTHCSATAFSFRPKLVSGITGFYTCSTTSMGLGILTRHWILPFEPSGQVDSACYNVVKNWGLLKSDQG</sequence>
<dbReference type="GO" id="GO:0006298">
    <property type="term" value="P:mismatch repair"/>
    <property type="evidence" value="ECO:0007669"/>
    <property type="project" value="InterPro"/>
</dbReference>
<evidence type="ECO:0008006" key="7">
    <source>
        <dbReference type="Google" id="ProtNLM"/>
    </source>
</evidence>
<keyword evidence="2" id="KW-0227">DNA damage</keyword>
<accession>A0AAN7LC80</accession>
<dbReference type="Pfam" id="PF13589">
    <property type="entry name" value="HATPase_c_3"/>
    <property type="match status" value="1"/>
</dbReference>
<dbReference type="Gene3D" id="3.30.1540.20">
    <property type="entry name" value="MutL, C-terminal domain, dimerisation subdomain"/>
    <property type="match status" value="1"/>
</dbReference>
<reference evidence="5 6" key="1">
    <citation type="journal article" date="2023" name="Hortic Res">
        <title>Pangenome of water caltrop reveals structural variations and asymmetric subgenome divergence after allopolyploidization.</title>
        <authorList>
            <person name="Zhang X."/>
            <person name="Chen Y."/>
            <person name="Wang L."/>
            <person name="Yuan Y."/>
            <person name="Fang M."/>
            <person name="Shi L."/>
            <person name="Lu R."/>
            <person name="Comes H.P."/>
            <person name="Ma Y."/>
            <person name="Chen Y."/>
            <person name="Huang G."/>
            <person name="Zhou Y."/>
            <person name="Zheng Z."/>
            <person name="Qiu Y."/>
        </authorList>
    </citation>
    <scope>NUCLEOTIDE SEQUENCE [LARGE SCALE GENOMIC DNA]</scope>
    <source>
        <strain evidence="5">F231</strain>
    </source>
</reference>
<evidence type="ECO:0000256" key="1">
    <source>
        <dbReference type="ARBA" id="ARBA00006082"/>
    </source>
</evidence>
<comment type="caution">
    <text evidence="5">The sequence shown here is derived from an EMBL/GenBank/DDBJ whole genome shotgun (WGS) entry which is preliminary data.</text>
</comment>
<keyword evidence="6" id="KW-1185">Reference proteome</keyword>
<dbReference type="PANTHER" id="PTHR10073:SF47">
    <property type="entry name" value="DNA MISMATCH REPAIR PROTEIN MLH3"/>
    <property type="match status" value="1"/>
</dbReference>
<dbReference type="Gene3D" id="3.30.230.10">
    <property type="match status" value="1"/>
</dbReference>
<dbReference type="GO" id="GO:0005524">
    <property type="term" value="F:ATP binding"/>
    <property type="evidence" value="ECO:0007669"/>
    <property type="project" value="InterPro"/>
</dbReference>
<dbReference type="GO" id="GO:0140664">
    <property type="term" value="F:ATP-dependent DNA damage sensor activity"/>
    <property type="evidence" value="ECO:0007669"/>
    <property type="project" value="InterPro"/>
</dbReference>
<dbReference type="AlphaFoldDB" id="A0AAN7LC80"/>
<protein>
    <recommendedName>
        <fullName evidence="7">DNA mismatch repair protein MLH3</fullName>
    </recommendedName>
</protein>
<evidence type="ECO:0000256" key="2">
    <source>
        <dbReference type="ARBA" id="ARBA00022763"/>
    </source>
</evidence>
<dbReference type="GO" id="GO:0016887">
    <property type="term" value="F:ATP hydrolysis activity"/>
    <property type="evidence" value="ECO:0007669"/>
    <property type="project" value="InterPro"/>
</dbReference>
<dbReference type="SUPFAM" id="SSF118116">
    <property type="entry name" value="DNA mismatch repair protein MutL"/>
    <property type="match status" value="1"/>
</dbReference>